<evidence type="ECO:0000313" key="7">
    <source>
        <dbReference type="EMBL" id="KAK1669096.1"/>
    </source>
</evidence>
<accession>A0AAD8T4J9</accession>
<dbReference type="Proteomes" id="UP001231189">
    <property type="component" value="Unassembled WGS sequence"/>
</dbReference>
<comment type="caution">
    <text evidence="7">The sequence shown here is derived from an EMBL/GenBank/DDBJ whole genome shotgun (WGS) entry which is preliminary data.</text>
</comment>
<keyword evidence="3" id="KW-0963">Cytoplasm</keyword>
<gene>
    <name evidence="7" type="ORF">QYE76_057255</name>
</gene>
<name>A0AAD8T4J9_LOLMU</name>
<feature type="region of interest" description="Disordered" evidence="5">
    <location>
        <begin position="1"/>
        <end position="94"/>
    </location>
</feature>
<dbReference type="SUPFAM" id="SSF56281">
    <property type="entry name" value="Metallo-hydrolase/oxidoreductase"/>
    <property type="match status" value="1"/>
</dbReference>
<dbReference type="InterPro" id="IPR036866">
    <property type="entry name" value="RibonucZ/Hydroxyglut_hydro"/>
</dbReference>
<evidence type="ECO:0000256" key="4">
    <source>
        <dbReference type="ARBA" id="ARBA00023242"/>
    </source>
</evidence>
<dbReference type="GO" id="GO:0005737">
    <property type="term" value="C:cytoplasm"/>
    <property type="evidence" value="ECO:0007669"/>
    <property type="project" value="UniProtKB-SubCell"/>
</dbReference>
<comment type="subcellular location">
    <subcellularLocation>
        <location evidence="2">Cytoplasm</location>
    </subcellularLocation>
    <subcellularLocation>
        <location evidence="1">Nucleus</location>
    </subcellularLocation>
</comment>
<organism evidence="7 8">
    <name type="scientific">Lolium multiflorum</name>
    <name type="common">Italian ryegrass</name>
    <name type="synonym">Lolium perenne subsp. multiflorum</name>
    <dbReference type="NCBI Taxonomy" id="4521"/>
    <lineage>
        <taxon>Eukaryota</taxon>
        <taxon>Viridiplantae</taxon>
        <taxon>Streptophyta</taxon>
        <taxon>Embryophyta</taxon>
        <taxon>Tracheophyta</taxon>
        <taxon>Spermatophyta</taxon>
        <taxon>Magnoliopsida</taxon>
        <taxon>Liliopsida</taxon>
        <taxon>Poales</taxon>
        <taxon>Poaceae</taxon>
        <taxon>BOP clade</taxon>
        <taxon>Pooideae</taxon>
        <taxon>Poodae</taxon>
        <taxon>Poeae</taxon>
        <taxon>Poeae Chloroplast Group 2 (Poeae type)</taxon>
        <taxon>Loliodinae</taxon>
        <taxon>Loliinae</taxon>
        <taxon>Lolium</taxon>
    </lineage>
</organism>
<protein>
    <recommendedName>
        <fullName evidence="6">Beta-Casp domain-containing protein</fullName>
    </recommendedName>
</protein>
<evidence type="ECO:0000259" key="6">
    <source>
        <dbReference type="SMART" id="SM01027"/>
    </source>
</evidence>
<proteinExistence type="predicted"/>
<dbReference type="PANTHER" id="PTHR46094:SF1">
    <property type="entry name" value="INTEGRATOR COMPLEX SUBUNIT 9"/>
    <property type="match status" value="1"/>
</dbReference>
<dbReference type="InterPro" id="IPR022712">
    <property type="entry name" value="Beta_Casp"/>
</dbReference>
<feature type="compositionally biased region" description="Low complexity" evidence="5">
    <location>
        <begin position="26"/>
        <end position="46"/>
    </location>
</feature>
<sequence>MNRISGRVQSELAPKTRPKTPPPPLASRHATTASPARTPSTSRSPASPRPRFPYSLAPGPSREQVPGRRGATGARLPPRASGSSIPEPGAGSRSTRLYSEWTTLLQNPGSATESSMKLTCLATPGSGGGYHAPASHLLELEGLRLLLDCPVDLSALAAFAPVPLDAGSGDAGELICAVPYYWSPAVAAAAKAGGVDAVLVSSATGMLGLPFLTRLPSFANTKIYVTEVASRIGKLMMAELVEMHSQFVSFYGPDMDGIPKWMEGEKHSKLMSMLQKIGIEDERNDLSPLMPLYSAANIEECVQKIQPIKYGQEVCFNGMLMLKASSSGLELGNCAWSLEGPRASITYLPSTVFVSAHALDCDYNLLKENDVILFSDFSSLNVMDEDDENLGENAMLCDDSVSRDDGVGEDENVQILCKNDDIAEEIERISFICSSIIDAIKSGGSVLVPIERLGVILLILELISENLHSFDVKVPIFIISGAAEKMIAFTNAVPEWLCKPRQEKLFSGEALFGHVELLKEGKLFMFPHLYSKGMLAAWKEPCIVFCPDMSLRHGTVVHLLRRWRADKRNLLILEQGVDAELALKAFMPVSIQILECSFLSGIKPGKVNPLLTVLKPKLVLFPEEMKLRCPLKEGAPWPCLYYSKGKTIEVPNTREEFEVRLAANVALGLQPRQLDGTVAVARLRAKLHLSNGEYMLVAPKDKTDDQMKRLLLHWGAVDAGRVLLALLEKGMSCAFSGDDVGVVGSERSILVTSPGDALVKITSERTVIYCDDEGTSKQIYDALGSVCNGI</sequence>
<dbReference type="Gene3D" id="3.60.15.10">
    <property type="entry name" value="Ribonuclease Z/Hydroxyacylglutathione hydrolase-like"/>
    <property type="match status" value="1"/>
</dbReference>
<dbReference type="PANTHER" id="PTHR46094">
    <property type="entry name" value="INTEGRATOR COMPLEX SUBUNIT 9"/>
    <property type="match status" value="1"/>
</dbReference>
<dbReference type="SMART" id="SM01027">
    <property type="entry name" value="Beta-Casp"/>
    <property type="match status" value="1"/>
</dbReference>
<evidence type="ECO:0000256" key="3">
    <source>
        <dbReference type="ARBA" id="ARBA00022490"/>
    </source>
</evidence>
<keyword evidence="8" id="KW-1185">Reference proteome</keyword>
<keyword evidence="4" id="KW-0539">Nucleus</keyword>
<dbReference type="Pfam" id="PF10996">
    <property type="entry name" value="Beta-Casp"/>
    <property type="match status" value="1"/>
</dbReference>
<dbReference type="EMBL" id="JAUUTY010000003">
    <property type="protein sequence ID" value="KAK1669096.1"/>
    <property type="molecule type" value="Genomic_DNA"/>
</dbReference>
<dbReference type="GO" id="GO:0034472">
    <property type="term" value="P:snRNA 3'-end processing"/>
    <property type="evidence" value="ECO:0007669"/>
    <property type="project" value="TreeGrafter"/>
</dbReference>
<evidence type="ECO:0000313" key="8">
    <source>
        <dbReference type="Proteomes" id="UP001231189"/>
    </source>
</evidence>
<reference evidence="7" key="1">
    <citation type="submission" date="2023-07" db="EMBL/GenBank/DDBJ databases">
        <title>A chromosome-level genome assembly of Lolium multiflorum.</title>
        <authorList>
            <person name="Chen Y."/>
            <person name="Copetti D."/>
            <person name="Kolliker R."/>
            <person name="Studer B."/>
        </authorList>
    </citation>
    <scope>NUCLEOTIDE SEQUENCE</scope>
    <source>
        <strain evidence="7">02402/16</strain>
        <tissue evidence="7">Leaf</tissue>
    </source>
</reference>
<dbReference type="InterPro" id="IPR027074">
    <property type="entry name" value="Integrator_9su"/>
</dbReference>
<evidence type="ECO:0000256" key="2">
    <source>
        <dbReference type="ARBA" id="ARBA00004496"/>
    </source>
</evidence>
<evidence type="ECO:0000256" key="1">
    <source>
        <dbReference type="ARBA" id="ARBA00004123"/>
    </source>
</evidence>
<dbReference type="GO" id="GO:0032039">
    <property type="term" value="C:integrator complex"/>
    <property type="evidence" value="ECO:0007669"/>
    <property type="project" value="InterPro"/>
</dbReference>
<dbReference type="Gene3D" id="3.40.50.10890">
    <property type="match status" value="1"/>
</dbReference>
<evidence type="ECO:0000256" key="5">
    <source>
        <dbReference type="SAM" id="MobiDB-lite"/>
    </source>
</evidence>
<dbReference type="AlphaFoldDB" id="A0AAD8T4J9"/>
<feature type="domain" description="Beta-Casp" evidence="6">
    <location>
        <begin position="456"/>
        <end position="581"/>
    </location>
</feature>